<keyword evidence="3" id="KW-1185">Reference proteome</keyword>
<reference evidence="2 3" key="1">
    <citation type="submission" date="2019-09" db="EMBL/GenBank/DDBJ databases">
        <title>Genome Sequences of Streptomyces kaniharaensis ATCC 21070.</title>
        <authorList>
            <person name="Zhu W."/>
            <person name="De Crecy-Lagard V."/>
            <person name="Richards N.G."/>
        </authorList>
    </citation>
    <scope>NUCLEOTIDE SEQUENCE [LARGE SCALE GENOMIC DNA]</scope>
    <source>
        <strain evidence="2 3">SF-557</strain>
    </source>
</reference>
<evidence type="ECO:0000313" key="2">
    <source>
        <dbReference type="EMBL" id="MQS16734.1"/>
    </source>
</evidence>
<dbReference type="PRINTS" id="PR00038">
    <property type="entry name" value="HTHLUXR"/>
</dbReference>
<dbReference type="SUPFAM" id="SSF46894">
    <property type="entry name" value="C-terminal effector domain of the bipartite response regulators"/>
    <property type="match status" value="1"/>
</dbReference>
<dbReference type="Pfam" id="PF00196">
    <property type="entry name" value="GerE"/>
    <property type="match status" value="1"/>
</dbReference>
<feature type="domain" description="HTH luxR-type" evidence="1">
    <location>
        <begin position="264"/>
        <end position="329"/>
    </location>
</feature>
<comment type="caution">
    <text evidence="2">The sequence shown here is derived from an EMBL/GenBank/DDBJ whole genome shotgun (WGS) entry which is preliminary data.</text>
</comment>
<dbReference type="PANTHER" id="PTHR34293">
    <property type="entry name" value="HTH-TYPE TRANSCRIPTIONAL REGULATOR TRMBL2"/>
    <property type="match status" value="1"/>
</dbReference>
<dbReference type="RefSeq" id="WP_153468191.1">
    <property type="nucleotide sequence ID" value="NZ_WBOF01000003.1"/>
</dbReference>
<dbReference type="Proteomes" id="UP000450000">
    <property type="component" value="Unassembled WGS sequence"/>
</dbReference>
<name>A0A6N7L3J3_9ACTN</name>
<dbReference type="InterPro" id="IPR000792">
    <property type="entry name" value="Tscrpt_reg_LuxR_C"/>
</dbReference>
<dbReference type="PANTHER" id="PTHR34293:SF1">
    <property type="entry name" value="HTH-TYPE TRANSCRIPTIONAL REGULATOR TRMBL2"/>
    <property type="match status" value="1"/>
</dbReference>
<dbReference type="Gene3D" id="1.10.10.10">
    <property type="entry name" value="Winged helix-like DNA-binding domain superfamily/Winged helix DNA-binding domain"/>
    <property type="match status" value="1"/>
</dbReference>
<dbReference type="AlphaFoldDB" id="A0A6N7L3J3"/>
<dbReference type="GO" id="GO:0003677">
    <property type="term" value="F:DNA binding"/>
    <property type="evidence" value="ECO:0007669"/>
    <property type="project" value="InterPro"/>
</dbReference>
<protein>
    <submittedName>
        <fullName evidence="2">Helix-turn-helix transcriptional regulator</fullName>
    </submittedName>
</protein>
<sequence>MDLESDRKVIADLYRRLRKEPELEPASLGAQAGLDPAQYEEARDLLVAIGLVANSPDSADQLTVTSTERALNDLATRAEQAASRWAHEAVWLRKAIRLLATELADQYQQQASLAPVEVIVGLDRISAILEDCTDLARDEILSMHPGPVVESRSKARLERNQRVVDRGVGMRTIHLASTARMPHGLALLEDMQAGGVRVRLAPTIPFRLIVIDDVMALTPTFDPEHSQPSALVTRGPVITRLLRRVFEHCWQSAVELGADTPPRREPAESPLSRQQSGILRLMNAGLKDEAIARELGVSIRTLRRLIYDLMEKLGADNRFQAGVRAGQLGWLN</sequence>
<proteinExistence type="predicted"/>
<dbReference type="InterPro" id="IPR016032">
    <property type="entry name" value="Sig_transdc_resp-reg_C-effctor"/>
</dbReference>
<organism evidence="2 3">
    <name type="scientific">Streptomyces kaniharaensis</name>
    <dbReference type="NCBI Taxonomy" id="212423"/>
    <lineage>
        <taxon>Bacteria</taxon>
        <taxon>Bacillati</taxon>
        <taxon>Actinomycetota</taxon>
        <taxon>Actinomycetes</taxon>
        <taxon>Kitasatosporales</taxon>
        <taxon>Streptomycetaceae</taxon>
        <taxon>Streptomyces</taxon>
    </lineage>
</organism>
<accession>A0A6N7L3J3</accession>
<gene>
    <name evidence="2" type="ORF">F7Q99_32235</name>
</gene>
<evidence type="ECO:0000313" key="3">
    <source>
        <dbReference type="Proteomes" id="UP000450000"/>
    </source>
</evidence>
<dbReference type="InterPro" id="IPR036388">
    <property type="entry name" value="WH-like_DNA-bd_sf"/>
</dbReference>
<dbReference type="SMART" id="SM00421">
    <property type="entry name" value="HTH_LUXR"/>
    <property type="match status" value="1"/>
</dbReference>
<dbReference type="EMBL" id="WBOF01000003">
    <property type="protein sequence ID" value="MQS16734.1"/>
    <property type="molecule type" value="Genomic_DNA"/>
</dbReference>
<dbReference type="PROSITE" id="PS50043">
    <property type="entry name" value="HTH_LUXR_2"/>
    <property type="match status" value="1"/>
</dbReference>
<dbReference type="OrthoDB" id="4266042at2"/>
<dbReference type="CDD" id="cd06170">
    <property type="entry name" value="LuxR_C_like"/>
    <property type="match status" value="1"/>
</dbReference>
<dbReference type="GO" id="GO:0006355">
    <property type="term" value="P:regulation of DNA-templated transcription"/>
    <property type="evidence" value="ECO:0007669"/>
    <property type="project" value="InterPro"/>
</dbReference>
<dbReference type="InterPro" id="IPR051797">
    <property type="entry name" value="TrmB-like"/>
</dbReference>
<evidence type="ECO:0000259" key="1">
    <source>
        <dbReference type="PROSITE" id="PS50043"/>
    </source>
</evidence>